<evidence type="ECO:0000313" key="12">
    <source>
        <dbReference type="Ensembl" id="ENSLAFP00000017467.2"/>
    </source>
</evidence>
<dbReference type="OMA" id="ATCATDH"/>
<reference evidence="12 13" key="1">
    <citation type="submission" date="2009-06" db="EMBL/GenBank/DDBJ databases">
        <title>The Genome Sequence of Loxodonta africana (African elephant).</title>
        <authorList>
            <person name="Di Palma F."/>
            <person name="Heiman D."/>
            <person name="Young S."/>
            <person name="Johnson J."/>
            <person name="Lander E.S."/>
            <person name="Lindblad-Toh K."/>
        </authorList>
    </citation>
    <scope>NUCLEOTIDE SEQUENCE [LARGE SCALE GENOMIC DNA]</scope>
    <source>
        <strain evidence="12 13">Isolate ISIS603380</strain>
    </source>
</reference>
<comment type="subcellular location">
    <subcellularLocation>
        <location evidence="1">Secreted</location>
    </subcellularLocation>
</comment>
<dbReference type="GO" id="GO:0023051">
    <property type="term" value="P:regulation of signaling"/>
    <property type="evidence" value="ECO:0007669"/>
    <property type="project" value="UniProtKB-ARBA"/>
</dbReference>
<evidence type="ECO:0000256" key="3">
    <source>
        <dbReference type="ARBA" id="ARBA00016836"/>
    </source>
</evidence>
<dbReference type="GO" id="GO:0008083">
    <property type="term" value="F:growth factor activity"/>
    <property type="evidence" value="ECO:0007669"/>
    <property type="project" value="UniProtKB-KW"/>
</dbReference>
<dbReference type="PANTHER" id="PTHR10633">
    <property type="entry name" value="LEUKEMIA INHIBITORY FACTOR"/>
    <property type="match status" value="1"/>
</dbReference>
<keyword evidence="7" id="KW-0339">Growth factor</keyword>
<keyword evidence="9" id="KW-0325">Glycoprotein</keyword>
<feature type="chain" id="PRO_5003455592" description="Leukemia inhibitory factor" evidence="11">
    <location>
        <begin position="21"/>
        <end position="201"/>
    </location>
</feature>
<dbReference type="eggNOG" id="ENOG502S3JD">
    <property type="taxonomic scope" value="Eukaryota"/>
</dbReference>
<dbReference type="AlphaFoldDB" id="G3TPT5"/>
<dbReference type="PANTHER" id="PTHR10633:SF0">
    <property type="entry name" value="LEUKEMIA INHIBITORY FACTOR"/>
    <property type="match status" value="1"/>
</dbReference>
<dbReference type="SUPFAM" id="SSF47266">
    <property type="entry name" value="4-helical cytokines"/>
    <property type="match status" value="1"/>
</dbReference>
<keyword evidence="8" id="KW-1015">Disulfide bond</keyword>
<feature type="signal peptide" evidence="11">
    <location>
        <begin position="1"/>
        <end position="20"/>
    </location>
</feature>
<dbReference type="STRING" id="9785.ENSLAFP00000017467"/>
<dbReference type="GO" id="GO:0030154">
    <property type="term" value="P:cell differentiation"/>
    <property type="evidence" value="ECO:0007669"/>
    <property type="project" value="UniProtKB-ARBA"/>
</dbReference>
<evidence type="ECO:0000313" key="13">
    <source>
        <dbReference type="Proteomes" id="UP000007646"/>
    </source>
</evidence>
<dbReference type="GO" id="GO:0005146">
    <property type="term" value="F:leukemia inhibitory factor receptor binding"/>
    <property type="evidence" value="ECO:0007669"/>
    <property type="project" value="InterPro"/>
</dbReference>
<dbReference type="PRINTS" id="PR01883">
    <property type="entry name" value="LEUKAEMIAIF"/>
</dbReference>
<dbReference type="GO" id="GO:0045595">
    <property type="term" value="P:regulation of cell differentiation"/>
    <property type="evidence" value="ECO:0007669"/>
    <property type="project" value="TreeGrafter"/>
</dbReference>
<dbReference type="GO" id="GO:0048861">
    <property type="term" value="P:leukemia inhibitory factor signaling pathway"/>
    <property type="evidence" value="ECO:0007669"/>
    <property type="project" value="TreeGrafter"/>
</dbReference>
<evidence type="ECO:0000256" key="7">
    <source>
        <dbReference type="ARBA" id="ARBA00023030"/>
    </source>
</evidence>
<protein>
    <recommendedName>
        <fullName evidence="3">Leukemia inhibitory factor</fullName>
    </recommendedName>
</protein>
<dbReference type="GO" id="GO:0008284">
    <property type="term" value="P:positive regulation of cell population proliferation"/>
    <property type="evidence" value="ECO:0007669"/>
    <property type="project" value="TreeGrafter"/>
</dbReference>
<keyword evidence="5" id="KW-0964">Secreted</keyword>
<dbReference type="GO" id="GO:0005125">
    <property type="term" value="F:cytokine activity"/>
    <property type="evidence" value="ECO:0007669"/>
    <property type="project" value="UniProtKB-KW"/>
</dbReference>
<dbReference type="Gene3D" id="1.20.1250.10">
    <property type="match status" value="1"/>
</dbReference>
<evidence type="ECO:0000256" key="4">
    <source>
        <dbReference type="ARBA" id="ARBA00022514"/>
    </source>
</evidence>
<evidence type="ECO:0000256" key="9">
    <source>
        <dbReference type="ARBA" id="ARBA00023180"/>
    </source>
</evidence>
<dbReference type="InterPro" id="IPR003624">
    <property type="entry name" value="Leukemia_IF"/>
</dbReference>
<dbReference type="Pfam" id="PF01291">
    <property type="entry name" value="LIF_OSM"/>
    <property type="match status" value="1"/>
</dbReference>
<evidence type="ECO:0000256" key="1">
    <source>
        <dbReference type="ARBA" id="ARBA00004613"/>
    </source>
</evidence>
<evidence type="ECO:0000256" key="11">
    <source>
        <dbReference type="SAM" id="SignalP"/>
    </source>
</evidence>
<keyword evidence="4" id="KW-0202">Cytokine</keyword>
<dbReference type="GeneTree" id="ENSGT00390000000059"/>
<comment type="function">
    <text evidence="10">LIF has the capacity to induce terminal differentiation in leukemic cells. Its activities include the induction of hematopoietic differentiation in normal and myeloid leukemia cells, the induction of neuronal cell differentiation, and the stimulation of acute-phase protein synthesis in hepatocytes.</text>
</comment>
<dbReference type="Ensembl" id="ENSLAFT00000021718.2">
    <property type="protein sequence ID" value="ENSLAFP00000017467.2"/>
    <property type="gene ID" value="ENSLAFG00000021571.2"/>
</dbReference>
<name>G3TPT5_LOXAF</name>
<keyword evidence="6 11" id="KW-0732">Signal</keyword>
<reference evidence="12" key="2">
    <citation type="submission" date="2025-08" db="UniProtKB">
        <authorList>
            <consortium name="Ensembl"/>
        </authorList>
    </citation>
    <scope>IDENTIFICATION</scope>
    <source>
        <strain evidence="12">Isolate ISIS603380</strain>
    </source>
</reference>
<dbReference type="GO" id="GO:2000026">
    <property type="term" value="P:regulation of multicellular organismal development"/>
    <property type="evidence" value="ECO:0007669"/>
    <property type="project" value="UniProtKB-ARBA"/>
</dbReference>
<dbReference type="GO" id="GO:0051240">
    <property type="term" value="P:positive regulation of multicellular organismal process"/>
    <property type="evidence" value="ECO:0007669"/>
    <property type="project" value="UniProtKB-ARBA"/>
</dbReference>
<evidence type="ECO:0000256" key="5">
    <source>
        <dbReference type="ARBA" id="ARBA00022525"/>
    </source>
</evidence>
<dbReference type="InterPro" id="IPR001581">
    <property type="entry name" value="Leukemia_IF/oncostatin"/>
</dbReference>
<sequence length="201" mass="22633">YWLPGILSLLLVLHWEYGAGNPLPNTPDKATCITDHPCASNLMTQIKNQLEQLNSSANTLLVLYYTAQGEPFHKEEGKLCGGQNLTNFPPFHTNGTEKDKLVEIYQIIAYFNTSLGSIIQDQKTLNPEDRNLHSQLDSIVDTLEGLLSNVFCHLCNEYQVGQVDVYYSPYTSAKDIFKKKKLGCQLLGKYEQVIAELAQDF</sequence>
<dbReference type="GO" id="GO:0005615">
    <property type="term" value="C:extracellular space"/>
    <property type="evidence" value="ECO:0007669"/>
    <property type="project" value="UniProtKB-KW"/>
</dbReference>
<evidence type="ECO:0000256" key="6">
    <source>
        <dbReference type="ARBA" id="ARBA00022729"/>
    </source>
</evidence>
<comment type="similarity">
    <text evidence="2">Belongs to the LIF/OSM family.</text>
</comment>
<reference evidence="12" key="3">
    <citation type="submission" date="2025-09" db="UniProtKB">
        <authorList>
            <consortium name="Ensembl"/>
        </authorList>
    </citation>
    <scope>IDENTIFICATION</scope>
    <source>
        <strain evidence="12">Isolate ISIS603380</strain>
    </source>
</reference>
<organism evidence="12 13">
    <name type="scientific">Loxodonta africana</name>
    <name type="common">African elephant</name>
    <dbReference type="NCBI Taxonomy" id="9785"/>
    <lineage>
        <taxon>Eukaryota</taxon>
        <taxon>Metazoa</taxon>
        <taxon>Chordata</taxon>
        <taxon>Craniata</taxon>
        <taxon>Vertebrata</taxon>
        <taxon>Euteleostomi</taxon>
        <taxon>Mammalia</taxon>
        <taxon>Eutheria</taxon>
        <taxon>Afrotheria</taxon>
        <taxon>Proboscidea</taxon>
        <taxon>Elephantidae</taxon>
        <taxon>Loxodonta</taxon>
    </lineage>
</organism>
<dbReference type="GO" id="GO:0010646">
    <property type="term" value="P:regulation of cell communication"/>
    <property type="evidence" value="ECO:0007669"/>
    <property type="project" value="UniProtKB-ARBA"/>
</dbReference>
<dbReference type="Proteomes" id="UP000007646">
    <property type="component" value="Unassembled WGS sequence"/>
</dbReference>
<dbReference type="InParanoid" id="G3TPT5"/>
<evidence type="ECO:0000256" key="8">
    <source>
        <dbReference type="ARBA" id="ARBA00023157"/>
    </source>
</evidence>
<dbReference type="InterPro" id="IPR009079">
    <property type="entry name" value="4_helix_cytokine-like_core"/>
</dbReference>
<dbReference type="FunFam" id="1.20.1250.10:FF:000018">
    <property type="entry name" value="leukemia inhibitory factor"/>
    <property type="match status" value="1"/>
</dbReference>
<dbReference type="SMART" id="SM00080">
    <property type="entry name" value="LIF_OSM"/>
    <property type="match status" value="1"/>
</dbReference>
<proteinExistence type="inferred from homology"/>
<dbReference type="GO" id="GO:0006955">
    <property type="term" value="P:immune response"/>
    <property type="evidence" value="ECO:0007669"/>
    <property type="project" value="InterPro"/>
</dbReference>
<evidence type="ECO:0000256" key="2">
    <source>
        <dbReference type="ARBA" id="ARBA00005971"/>
    </source>
</evidence>
<keyword evidence="13" id="KW-1185">Reference proteome</keyword>
<accession>G3TPT5</accession>
<evidence type="ECO:0000256" key="10">
    <source>
        <dbReference type="ARBA" id="ARBA00024822"/>
    </source>
</evidence>
<dbReference type="HOGENOM" id="CLU_117011_0_0_1"/>